<dbReference type="InterPro" id="IPR001989">
    <property type="entry name" value="Radical_activat_CS"/>
</dbReference>
<dbReference type="CDD" id="cd01335">
    <property type="entry name" value="Radical_SAM"/>
    <property type="match status" value="1"/>
</dbReference>
<keyword evidence="7" id="KW-0479">Metal-binding</keyword>
<proteinExistence type="inferred from homology"/>
<keyword evidence="8 12" id="KW-0560">Oxidoreductase</keyword>
<organism evidence="13 14">
    <name type="scientific">Hydrogenoanaerobacterium saccharovorans</name>
    <dbReference type="NCBI Taxonomy" id="474960"/>
    <lineage>
        <taxon>Bacteria</taxon>
        <taxon>Bacillati</taxon>
        <taxon>Bacillota</taxon>
        <taxon>Clostridia</taxon>
        <taxon>Eubacteriales</taxon>
        <taxon>Oscillospiraceae</taxon>
        <taxon>Hydrogenoanaerobacterium</taxon>
    </lineage>
</organism>
<dbReference type="SFLD" id="SFLDS00029">
    <property type="entry name" value="Radical_SAM"/>
    <property type="match status" value="1"/>
</dbReference>
<evidence type="ECO:0000256" key="3">
    <source>
        <dbReference type="ARBA" id="ARBA00009777"/>
    </source>
</evidence>
<dbReference type="SFLD" id="SFLDF00299">
    <property type="entry name" value="anaerobic_ribonucleoside-triph"/>
    <property type="match status" value="1"/>
</dbReference>
<evidence type="ECO:0000256" key="2">
    <source>
        <dbReference type="ARBA" id="ARBA00003852"/>
    </source>
</evidence>
<dbReference type="Gene3D" id="3.20.20.70">
    <property type="entry name" value="Aldolase class I"/>
    <property type="match status" value="1"/>
</dbReference>
<dbReference type="InterPro" id="IPR007197">
    <property type="entry name" value="rSAM"/>
</dbReference>
<dbReference type="SUPFAM" id="SSF102114">
    <property type="entry name" value="Radical SAM enzymes"/>
    <property type="match status" value="1"/>
</dbReference>
<dbReference type="PIRSF" id="PIRSF000368">
    <property type="entry name" value="NrdG"/>
    <property type="match status" value="1"/>
</dbReference>
<evidence type="ECO:0000313" key="14">
    <source>
        <dbReference type="Proteomes" id="UP000724149"/>
    </source>
</evidence>
<evidence type="ECO:0000256" key="10">
    <source>
        <dbReference type="ARBA" id="ARBA00023014"/>
    </source>
</evidence>
<dbReference type="InterPro" id="IPR013785">
    <property type="entry name" value="Aldolase_TIM"/>
</dbReference>
<dbReference type="PANTHER" id="PTHR30352">
    <property type="entry name" value="PYRUVATE FORMATE-LYASE-ACTIVATING ENZYME"/>
    <property type="match status" value="1"/>
</dbReference>
<dbReference type="SFLD" id="SFLDG01063">
    <property type="entry name" value="activating_enzymes__group_1"/>
    <property type="match status" value="1"/>
</dbReference>
<evidence type="ECO:0000256" key="7">
    <source>
        <dbReference type="ARBA" id="ARBA00022723"/>
    </source>
</evidence>
<comment type="catalytic activity">
    <reaction evidence="11">
        <text>glycyl-[protein] + reduced [flavodoxin] + S-adenosyl-L-methionine = glycin-2-yl radical-[protein] + semiquinone [flavodoxin] + 5'-deoxyadenosine + L-methionine + H(+)</text>
        <dbReference type="Rhea" id="RHEA:61976"/>
        <dbReference type="Rhea" id="RHEA-COMP:10622"/>
        <dbReference type="Rhea" id="RHEA-COMP:14480"/>
        <dbReference type="Rhea" id="RHEA-COMP:15993"/>
        <dbReference type="Rhea" id="RHEA-COMP:15994"/>
        <dbReference type="ChEBI" id="CHEBI:15378"/>
        <dbReference type="ChEBI" id="CHEBI:17319"/>
        <dbReference type="ChEBI" id="CHEBI:29947"/>
        <dbReference type="ChEBI" id="CHEBI:32722"/>
        <dbReference type="ChEBI" id="CHEBI:57618"/>
        <dbReference type="ChEBI" id="CHEBI:57844"/>
        <dbReference type="ChEBI" id="CHEBI:59789"/>
        <dbReference type="ChEBI" id="CHEBI:140311"/>
    </reaction>
</comment>
<dbReference type="NCBIfam" id="TIGR02491">
    <property type="entry name" value="NrdG"/>
    <property type="match status" value="1"/>
</dbReference>
<evidence type="ECO:0000256" key="8">
    <source>
        <dbReference type="ARBA" id="ARBA00023002"/>
    </source>
</evidence>
<comment type="caution">
    <text evidence="13">The sequence shown here is derived from an EMBL/GenBank/DDBJ whole genome shotgun (WGS) entry which is preliminary data.</text>
</comment>
<dbReference type="Proteomes" id="UP000724149">
    <property type="component" value="Unassembled WGS sequence"/>
</dbReference>
<keyword evidence="14" id="KW-1185">Reference proteome</keyword>
<accession>A0ABS2GN78</accession>
<dbReference type="InterPro" id="IPR034457">
    <property type="entry name" value="Organic_radical-activating"/>
</dbReference>
<keyword evidence="5" id="KW-0004">4Fe-4S</keyword>
<evidence type="ECO:0000256" key="12">
    <source>
        <dbReference type="PIRNR" id="PIRNR000368"/>
    </source>
</evidence>
<dbReference type="PROSITE" id="PS01087">
    <property type="entry name" value="RADICAL_ACTIVATING"/>
    <property type="match status" value="1"/>
</dbReference>
<evidence type="ECO:0000256" key="6">
    <source>
        <dbReference type="ARBA" id="ARBA00022691"/>
    </source>
</evidence>
<comment type="cofactor">
    <cofactor evidence="1">
        <name>[4Fe-4S] cluster</name>
        <dbReference type="ChEBI" id="CHEBI:49883"/>
    </cofactor>
</comment>
<dbReference type="EMBL" id="JACSNR010000009">
    <property type="protein sequence ID" value="MBM6923950.1"/>
    <property type="molecule type" value="Genomic_DNA"/>
</dbReference>
<name>A0ABS2GN78_9FIRM</name>
<keyword evidence="6" id="KW-0949">S-adenosyl-L-methionine</keyword>
<evidence type="ECO:0000256" key="9">
    <source>
        <dbReference type="ARBA" id="ARBA00023004"/>
    </source>
</evidence>
<evidence type="ECO:0000256" key="1">
    <source>
        <dbReference type="ARBA" id="ARBA00001966"/>
    </source>
</evidence>
<evidence type="ECO:0000313" key="13">
    <source>
        <dbReference type="EMBL" id="MBM6923950.1"/>
    </source>
</evidence>
<reference evidence="13 14" key="1">
    <citation type="journal article" date="2021" name="Sci. Rep.">
        <title>The distribution of antibiotic resistance genes in chicken gut microbiota commensals.</title>
        <authorList>
            <person name="Juricova H."/>
            <person name="Matiasovicova J."/>
            <person name="Kubasova T."/>
            <person name="Cejkova D."/>
            <person name="Rychlik I."/>
        </authorList>
    </citation>
    <scope>NUCLEOTIDE SEQUENCE [LARGE SCALE GENOMIC DNA]</scope>
    <source>
        <strain evidence="13 14">An564</strain>
    </source>
</reference>
<dbReference type="PANTHER" id="PTHR30352:SF2">
    <property type="entry name" value="ANAEROBIC RIBONUCLEOSIDE-TRIPHOSPHATE REDUCTASE-ACTIVATING PROTEIN"/>
    <property type="match status" value="1"/>
</dbReference>
<dbReference type="SFLD" id="SFLDG01066">
    <property type="entry name" value="organic_radical-activating_enz"/>
    <property type="match status" value="1"/>
</dbReference>
<comment type="similarity">
    <text evidence="3 12">Belongs to the organic radical-activating enzymes family.</text>
</comment>
<evidence type="ECO:0000256" key="5">
    <source>
        <dbReference type="ARBA" id="ARBA00022485"/>
    </source>
</evidence>
<dbReference type="InterPro" id="IPR058240">
    <property type="entry name" value="rSAM_sf"/>
</dbReference>
<gene>
    <name evidence="13" type="primary">nrdG</name>
    <name evidence="13" type="ORF">H9X81_09655</name>
</gene>
<dbReference type="InterPro" id="IPR012837">
    <property type="entry name" value="NrdG"/>
</dbReference>
<protein>
    <recommendedName>
        <fullName evidence="4 12">Anaerobic ribonucleoside-triphosphate reductase-activating protein</fullName>
        <ecNumber evidence="12">1.97.1.-</ecNumber>
    </recommendedName>
</protein>
<sequence>MRRNTMIRICGVVRESIVDGPGLRFVLFTQGCPHHCPGCHNPESHDLDGGYEVTAEKVLEEFKKNPLLKGITLSGGDPILQAGELVGICREVHAMGKDVMTYTGYTYEELMEMQKTDEGIRQLLEETDTLVDGRFILAQRDLTLIYKGSRNQRIIDMNRTRAEGKLVLDPVEEENLRPEE</sequence>
<keyword evidence="9" id="KW-0408">Iron</keyword>
<evidence type="ECO:0000256" key="11">
    <source>
        <dbReference type="ARBA" id="ARBA00047365"/>
    </source>
</evidence>
<dbReference type="Pfam" id="PF13353">
    <property type="entry name" value="Fer4_12"/>
    <property type="match status" value="1"/>
</dbReference>
<dbReference type="EC" id="1.97.1.-" evidence="12"/>
<comment type="function">
    <text evidence="2 12">Activation of anaerobic ribonucleoside-triphosphate reductase under anaerobic conditions by generation of an organic free radical, using S-adenosylmethionine and reduced flavodoxin as cosubstrates to produce 5'-deoxy-adenosine.</text>
</comment>
<evidence type="ECO:0000256" key="4">
    <source>
        <dbReference type="ARBA" id="ARBA00014281"/>
    </source>
</evidence>
<keyword evidence="10" id="KW-0411">Iron-sulfur</keyword>